<comment type="caution">
    <text evidence="2">The sequence shown here is derived from an EMBL/GenBank/DDBJ whole genome shotgun (WGS) entry which is preliminary data.</text>
</comment>
<dbReference type="Proteomes" id="UP001157440">
    <property type="component" value="Unassembled WGS sequence"/>
</dbReference>
<keyword evidence="3" id="KW-1185">Reference proteome</keyword>
<proteinExistence type="predicted"/>
<dbReference type="EMBL" id="BSPL01000038">
    <property type="protein sequence ID" value="GLS74486.1"/>
    <property type="molecule type" value="Genomic_DNA"/>
</dbReference>
<feature type="region of interest" description="Disordered" evidence="1">
    <location>
        <begin position="25"/>
        <end position="83"/>
    </location>
</feature>
<dbReference type="AlphaFoldDB" id="A0AA37WVX9"/>
<sequence length="83" mass="9128">MRQAGAAEQQVRGIRVVDRREQVHGVEIDGLAQPGPDRRRGQIIPGRQGLSRQREDAVDAQNLPDPTVGQQRDAPRPVSATEL</sequence>
<evidence type="ECO:0000313" key="2">
    <source>
        <dbReference type="EMBL" id="GLS74486.1"/>
    </source>
</evidence>
<name>A0AA37WVX9_9HYPH</name>
<accession>A0AA37WVX9</accession>
<organism evidence="2 3">
    <name type="scientific">Methylobacterium tardum</name>
    <dbReference type="NCBI Taxonomy" id="374432"/>
    <lineage>
        <taxon>Bacteria</taxon>
        <taxon>Pseudomonadati</taxon>
        <taxon>Pseudomonadota</taxon>
        <taxon>Alphaproteobacteria</taxon>
        <taxon>Hyphomicrobiales</taxon>
        <taxon>Methylobacteriaceae</taxon>
        <taxon>Methylobacterium</taxon>
    </lineage>
</organism>
<evidence type="ECO:0000256" key="1">
    <source>
        <dbReference type="SAM" id="MobiDB-lite"/>
    </source>
</evidence>
<reference evidence="3" key="1">
    <citation type="journal article" date="2019" name="Int. J. Syst. Evol. Microbiol.">
        <title>The Global Catalogue of Microorganisms (GCM) 10K type strain sequencing project: providing services to taxonomists for standard genome sequencing and annotation.</title>
        <authorList>
            <consortium name="The Broad Institute Genomics Platform"/>
            <consortium name="The Broad Institute Genome Sequencing Center for Infectious Disease"/>
            <person name="Wu L."/>
            <person name="Ma J."/>
        </authorList>
    </citation>
    <scope>NUCLEOTIDE SEQUENCE [LARGE SCALE GENOMIC DNA]</scope>
    <source>
        <strain evidence="3">NBRC 103632</strain>
    </source>
</reference>
<gene>
    <name evidence="2" type="ORF">GCM10007890_65040</name>
</gene>
<evidence type="ECO:0000313" key="3">
    <source>
        <dbReference type="Proteomes" id="UP001157440"/>
    </source>
</evidence>
<protein>
    <submittedName>
        <fullName evidence="2">Uncharacterized protein</fullName>
    </submittedName>
</protein>